<name>A6DHF5_9BACT</name>
<keyword evidence="3" id="KW-1185">Reference proteome</keyword>
<gene>
    <name evidence="2" type="ORF">LNTAR_14517</name>
</gene>
<dbReference type="PANTHER" id="PTHR46401">
    <property type="entry name" value="GLYCOSYLTRANSFERASE WBBK-RELATED"/>
    <property type="match status" value="1"/>
</dbReference>
<evidence type="ECO:0000313" key="2">
    <source>
        <dbReference type="EMBL" id="EDM29038.1"/>
    </source>
</evidence>
<sequence length="369" mass="41962">MKDTNSKISPKQTPDLSILTKDTGWYGGHSGFYEQLGKRLKKQPFKGKIFKPKNNLPSKILGRLNNMRFGKPYENDFLSSAQLNFYHKTRNKKNNISCVLNMDDNWQLLKHWKSVPKSLVGVIHIPTSQWAENGQIHTSKWFIREGYEMCHRLKSAIVLWEREIPKIEQLVGPGRVAFVPHGIDTNFFHPGNKPRKKISFLACGQYLRDFDMLQSIFENLQNVYPEVELRIVIPKHFLKIIDLSWAEKNSNVTIISGLSDEELLTEYQLATALLIPFIDSGANNATMEAMACGCPIVSNDIGGIRSYGGGSVYPIGNNSDDLVKIALNLIENSTYTIEMSHKLRSYSLNFDWEKVAPLFYSTVNDLASQ</sequence>
<dbReference type="EMBL" id="ABCK01000003">
    <property type="protein sequence ID" value="EDM29038.1"/>
    <property type="molecule type" value="Genomic_DNA"/>
</dbReference>
<dbReference type="STRING" id="313628.LNTAR_14517"/>
<dbReference type="GO" id="GO:0016757">
    <property type="term" value="F:glycosyltransferase activity"/>
    <property type="evidence" value="ECO:0007669"/>
    <property type="project" value="TreeGrafter"/>
</dbReference>
<dbReference type="CDD" id="cd03801">
    <property type="entry name" value="GT4_PimA-like"/>
    <property type="match status" value="1"/>
</dbReference>
<evidence type="ECO:0000313" key="3">
    <source>
        <dbReference type="Proteomes" id="UP000004947"/>
    </source>
</evidence>
<comment type="caution">
    <text evidence="2">The sequence shown here is derived from an EMBL/GenBank/DDBJ whole genome shotgun (WGS) entry which is preliminary data.</text>
</comment>
<keyword evidence="1 2" id="KW-0808">Transferase</keyword>
<dbReference type="SUPFAM" id="SSF53756">
    <property type="entry name" value="UDP-Glycosyltransferase/glycogen phosphorylase"/>
    <property type="match status" value="1"/>
</dbReference>
<reference evidence="2 3" key="1">
    <citation type="journal article" date="2010" name="J. Bacteriol.">
        <title>Genome sequence of Lentisphaera araneosa HTCC2155T, the type species of the order Lentisphaerales in the phylum Lentisphaerae.</title>
        <authorList>
            <person name="Thrash J.C."/>
            <person name="Cho J.C."/>
            <person name="Vergin K.L."/>
            <person name="Morris R.M."/>
            <person name="Giovannoni S.J."/>
        </authorList>
    </citation>
    <scope>NUCLEOTIDE SEQUENCE [LARGE SCALE GENOMIC DNA]</scope>
    <source>
        <strain evidence="2 3">HTCC2155</strain>
    </source>
</reference>
<proteinExistence type="predicted"/>
<evidence type="ECO:0000256" key="1">
    <source>
        <dbReference type="ARBA" id="ARBA00022679"/>
    </source>
</evidence>
<dbReference type="GO" id="GO:0009103">
    <property type="term" value="P:lipopolysaccharide biosynthetic process"/>
    <property type="evidence" value="ECO:0007669"/>
    <property type="project" value="TreeGrafter"/>
</dbReference>
<dbReference type="OrthoDB" id="7560678at2"/>
<dbReference type="AlphaFoldDB" id="A6DHF5"/>
<dbReference type="eggNOG" id="COG0438">
    <property type="taxonomic scope" value="Bacteria"/>
</dbReference>
<dbReference type="Gene3D" id="3.40.50.2000">
    <property type="entry name" value="Glycogen Phosphorylase B"/>
    <property type="match status" value="1"/>
</dbReference>
<dbReference type="Pfam" id="PF13692">
    <property type="entry name" value="Glyco_trans_1_4"/>
    <property type="match status" value="1"/>
</dbReference>
<accession>A6DHF5</accession>
<dbReference type="Proteomes" id="UP000004947">
    <property type="component" value="Unassembled WGS sequence"/>
</dbReference>
<dbReference type="RefSeq" id="WP_007277340.1">
    <property type="nucleotide sequence ID" value="NZ_ABCK01000003.1"/>
</dbReference>
<organism evidence="2 3">
    <name type="scientific">Lentisphaera araneosa HTCC2155</name>
    <dbReference type="NCBI Taxonomy" id="313628"/>
    <lineage>
        <taxon>Bacteria</taxon>
        <taxon>Pseudomonadati</taxon>
        <taxon>Lentisphaerota</taxon>
        <taxon>Lentisphaeria</taxon>
        <taxon>Lentisphaerales</taxon>
        <taxon>Lentisphaeraceae</taxon>
        <taxon>Lentisphaera</taxon>
    </lineage>
</organism>
<protein>
    <submittedName>
        <fullName evidence="2">Glycosyltransferase</fullName>
    </submittedName>
</protein>
<dbReference type="PANTHER" id="PTHR46401:SF2">
    <property type="entry name" value="GLYCOSYLTRANSFERASE WBBK-RELATED"/>
    <property type="match status" value="1"/>
</dbReference>